<dbReference type="InterPro" id="IPR036388">
    <property type="entry name" value="WH-like_DNA-bd_sf"/>
</dbReference>
<dbReference type="RefSeq" id="WP_012891122.1">
    <property type="nucleotide sequence ID" value="NC_013595.1"/>
</dbReference>
<dbReference type="SUPFAM" id="SSF46785">
    <property type="entry name" value="Winged helix' DNA-binding domain"/>
    <property type="match status" value="1"/>
</dbReference>
<evidence type="ECO:0000256" key="2">
    <source>
        <dbReference type="ARBA" id="ARBA00023125"/>
    </source>
</evidence>
<dbReference type="InterPro" id="IPR001845">
    <property type="entry name" value="HTH_ArsR_DNA-bd_dom"/>
</dbReference>
<dbReference type="Gene3D" id="1.10.10.10">
    <property type="entry name" value="Winged helix-like DNA-binding domain superfamily/Winged helix DNA-binding domain"/>
    <property type="match status" value="1"/>
</dbReference>
<evidence type="ECO:0000259" key="4">
    <source>
        <dbReference type="SMART" id="SM00418"/>
    </source>
</evidence>
<organism evidence="5 6">
    <name type="scientific">Streptosporangium roseum (strain ATCC 12428 / DSM 43021 / JCM 3005 / KCTC 9067 / NCIMB 10171 / NRRL 2505 / NI 9100)</name>
    <dbReference type="NCBI Taxonomy" id="479432"/>
    <lineage>
        <taxon>Bacteria</taxon>
        <taxon>Bacillati</taxon>
        <taxon>Actinomycetota</taxon>
        <taxon>Actinomycetes</taxon>
        <taxon>Streptosporangiales</taxon>
        <taxon>Streptosporangiaceae</taxon>
        <taxon>Streptosporangium</taxon>
    </lineage>
</organism>
<dbReference type="InterPro" id="IPR011991">
    <property type="entry name" value="ArsR-like_HTH"/>
</dbReference>
<dbReference type="HOGENOM" id="CLU_063235_1_0_11"/>
<proteinExistence type="predicted"/>
<evidence type="ECO:0000256" key="3">
    <source>
        <dbReference type="ARBA" id="ARBA00023163"/>
    </source>
</evidence>
<dbReference type="EMBL" id="CP001814">
    <property type="protein sequence ID" value="ACZ87380.1"/>
    <property type="molecule type" value="Genomic_DNA"/>
</dbReference>
<dbReference type="GO" id="GO:0003700">
    <property type="term" value="F:DNA-binding transcription factor activity"/>
    <property type="evidence" value="ECO:0007669"/>
    <property type="project" value="InterPro"/>
</dbReference>
<reference evidence="5 6" key="1">
    <citation type="journal article" date="2010" name="Stand. Genomic Sci.">
        <title>Complete genome sequence of Streptosporangium roseum type strain (NI 9100).</title>
        <authorList>
            <person name="Nolan M."/>
            <person name="Sikorski J."/>
            <person name="Jando M."/>
            <person name="Lucas S."/>
            <person name="Lapidus A."/>
            <person name="Glavina Del Rio T."/>
            <person name="Chen F."/>
            <person name="Tice H."/>
            <person name="Pitluck S."/>
            <person name="Cheng J.F."/>
            <person name="Chertkov O."/>
            <person name="Sims D."/>
            <person name="Meincke L."/>
            <person name="Brettin T."/>
            <person name="Han C."/>
            <person name="Detter J.C."/>
            <person name="Bruce D."/>
            <person name="Goodwin L."/>
            <person name="Land M."/>
            <person name="Hauser L."/>
            <person name="Chang Y.J."/>
            <person name="Jeffries C.D."/>
            <person name="Ivanova N."/>
            <person name="Mavromatis K."/>
            <person name="Mikhailova N."/>
            <person name="Chen A."/>
            <person name="Palaniappan K."/>
            <person name="Chain P."/>
            <person name="Rohde M."/>
            <person name="Goker M."/>
            <person name="Bristow J."/>
            <person name="Eisen J.A."/>
            <person name="Markowitz V."/>
            <person name="Hugenholtz P."/>
            <person name="Kyrpides N.C."/>
            <person name="Klenk H.P."/>
        </authorList>
    </citation>
    <scope>NUCLEOTIDE SEQUENCE [LARGE SCALE GENOMIC DNA]</scope>
    <source>
        <strain evidence="6">ATCC 12428 / DSM 43021 / JCM 3005 / NI 9100</strain>
    </source>
</reference>
<evidence type="ECO:0000313" key="6">
    <source>
        <dbReference type="Proteomes" id="UP000002029"/>
    </source>
</evidence>
<dbReference type="eggNOG" id="COG0640">
    <property type="taxonomic scope" value="Bacteria"/>
</dbReference>
<feature type="domain" description="HTH arsR-type" evidence="4">
    <location>
        <begin position="249"/>
        <end position="325"/>
    </location>
</feature>
<dbReference type="KEGG" id="sro:Sros_4515"/>
<dbReference type="SMART" id="SM00418">
    <property type="entry name" value="HTH_ARSR"/>
    <property type="match status" value="1"/>
</dbReference>
<accession>D2B1S8</accession>
<dbReference type="PANTHER" id="PTHR43132:SF8">
    <property type="entry name" value="HTH-TYPE TRANSCRIPTIONAL REGULATOR KMTR"/>
    <property type="match status" value="1"/>
</dbReference>
<gene>
    <name evidence="5" type="ordered locus">Sros_4515</name>
</gene>
<dbReference type="CDD" id="cd00090">
    <property type="entry name" value="HTH_ARSR"/>
    <property type="match status" value="1"/>
</dbReference>
<evidence type="ECO:0000256" key="1">
    <source>
        <dbReference type="ARBA" id="ARBA00023015"/>
    </source>
</evidence>
<keyword evidence="1" id="KW-0805">Transcription regulation</keyword>
<keyword evidence="2" id="KW-0238">DNA-binding</keyword>
<evidence type="ECO:0000313" key="5">
    <source>
        <dbReference type="EMBL" id="ACZ87380.1"/>
    </source>
</evidence>
<dbReference type="GO" id="GO:0003677">
    <property type="term" value="F:DNA binding"/>
    <property type="evidence" value="ECO:0007669"/>
    <property type="project" value="UniProtKB-KW"/>
</dbReference>
<dbReference type="Proteomes" id="UP000002029">
    <property type="component" value="Chromosome"/>
</dbReference>
<keyword evidence="3" id="KW-0804">Transcription</keyword>
<dbReference type="OrthoDB" id="3808065at2"/>
<dbReference type="InterPro" id="IPR051011">
    <property type="entry name" value="Metal_resp_trans_reg"/>
</dbReference>
<dbReference type="AlphaFoldDB" id="D2B1S8"/>
<sequence>MLRLHFTGDDLSRIRFVSRPDPLWETVLSITLLGSGLGQSMFGPWRARARTELRRLSREHLRLLRYLAPPRGAFPDFLTPAQASEGLEEGIEAILATPRRRLRQELTVLPGVPSCARPLADGDPEKLAELGEALRAYHHAVIAPYQSQMQALVDDERAIHSRSLLNHGSEGLLAGLKPTMRWNPPVLEADYPLDHDIHLAGRGLLLIPSAFCWRFPITFIDPGLSPALVYPVSRMRDWWTGSPTGDGPRKLANLLGNTRAACLRVIEHGCTTGELARRTGVAPSSASQHASTLREAGLIATTRLGNAVMHTLTPLGAALLNDNLKP</sequence>
<dbReference type="InterPro" id="IPR036390">
    <property type="entry name" value="WH_DNA-bd_sf"/>
</dbReference>
<protein>
    <submittedName>
        <fullName evidence="5">Transcriptional regulator, ArsR family</fullName>
    </submittedName>
</protein>
<keyword evidence="6" id="KW-1185">Reference proteome</keyword>
<dbReference type="Pfam" id="PF01022">
    <property type="entry name" value="HTH_5"/>
    <property type="match status" value="1"/>
</dbReference>
<dbReference type="STRING" id="479432.Sros_4515"/>
<dbReference type="PANTHER" id="PTHR43132">
    <property type="entry name" value="ARSENICAL RESISTANCE OPERON REPRESSOR ARSR-RELATED"/>
    <property type="match status" value="1"/>
</dbReference>
<name>D2B1S8_STRRD</name>